<feature type="region of interest" description="Disordered" evidence="1">
    <location>
        <begin position="97"/>
        <end position="117"/>
    </location>
</feature>
<feature type="region of interest" description="Disordered" evidence="1">
    <location>
        <begin position="431"/>
        <end position="458"/>
    </location>
</feature>
<dbReference type="Gene3D" id="1.25.40.10">
    <property type="entry name" value="Tetratricopeptide repeat domain"/>
    <property type="match status" value="1"/>
</dbReference>
<dbReference type="SUPFAM" id="SSF81901">
    <property type="entry name" value="HCP-like"/>
    <property type="match status" value="1"/>
</dbReference>
<reference evidence="2" key="2">
    <citation type="journal article" date="2023" name="IMA Fungus">
        <title>Comparative genomic study of the Penicillium genus elucidates a diverse pangenome and 15 lateral gene transfer events.</title>
        <authorList>
            <person name="Petersen C."/>
            <person name="Sorensen T."/>
            <person name="Nielsen M.R."/>
            <person name="Sondergaard T.E."/>
            <person name="Sorensen J.L."/>
            <person name="Fitzpatrick D.A."/>
            <person name="Frisvad J.C."/>
            <person name="Nielsen K.L."/>
        </authorList>
    </citation>
    <scope>NUCLEOTIDE SEQUENCE</scope>
    <source>
        <strain evidence="2">IBT 21472</strain>
    </source>
</reference>
<dbReference type="EMBL" id="JAPZBO010000009">
    <property type="protein sequence ID" value="KAJ5302761.1"/>
    <property type="molecule type" value="Genomic_DNA"/>
</dbReference>
<evidence type="ECO:0000256" key="1">
    <source>
        <dbReference type="SAM" id="MobiDB-lite"/>
    </source>
</evidence>
<dbReference type="InterPro" id="IPR011990">
    <property type="entry name" value="TPR-like_helical_dom_sf"/>
</dbReference>
<keyword evidence="3" id="KW-1185">Reference proteome</keyword>
<comment type="caution">
    <text evidence="2">The sequence shown here is derived from an EMBL/GenBank/DDBJ whole genome shotgun (WGS) entry which is preliminary data.</text>
</comment>
<sequence length="560" mass="63596">MQTHFLDHQSGPDADLRDFSLSTSTTTFHPRSLRTSHIAPAMMRPAISLRQWTRLRQSLSLSSAAPNLHAILLTPSANPLALQKQNPGSKRTFHNTRAQHAARKAPMSPAARAKRRDTTIQSYDMPELMGRSGSKVMNRDGFFMACLGDALDPDVHDAWYKRHFDSIPFEYDKAIEDGFIPKAISFKTFKTVKTKLMDAALSARPNAQAIRAISVDVNAVFRIGYCSTRFEPHLREWIISACAMAKARIPLILVTKRAMEFSKVPSRTEWTTEIEKLAVQGYPPALVLHAKMLGLRGEHKDAIDLLEQEVLPFITPTQQLPKFFDDIMLMGQLESPWRLYALFLARYDAIHNDPEARRKSDEAIKTAAIEYHDPDALLEYAFMMMNENNLDSYEEAMLKSATSGNGSACFFLANFYYLTYHGKYPTRGERAKQYASGQAETSKEMAKTKSSGPASTSKKQSSQLWTWVTSFFGQSMKREEYRALAQDWYQVAYHHGNKRAAFMLGLLCREDGDLADGFNYLTDADMENDKYFADRLLELKANWLEKDYSPKVPKRMLAVQ</sequence>
<dbReference type="Proteomes" id="UP001147746">
    <property type="component" value="Unassembled WGS sequence"/>
</dbReference>
<accession>A0A9W9U004</accession>
<evidence type="ECO:0000313" key="2">
    <source>
        <dbReference type="EMBL" id="KAJ5302761.1"/>
    </source>
</evidence>
<name>A0A9W9U004_9EURO</name>
<organism evidence="2 3">
    <name type="scientific">Penicillium atrosanguineum</name>
    <dbReference type="NCBI Taxonomy" id="1132637"/>
    <lineage>
        <taxon>Eukaryota</taxon>
        <taxon>Fungi</taxon>
        <taxon>Dikarya</taxon>
        <taxon>Ascomycota</taxon>
        <taxon>Pezizomycotina</taxon>
        <taxon>Eurotiomycetes</taxon>
        <taxon>Eurotiomycetidae</taxon>
        <taxon>Eurotiales</taxon>
        <taxon>Aspergillaceae</taxon>
        <taxon>Penicillium</taxon>
    </lineage>
</organism>
<evidence type="ECO:0000313" key="3">
    <source>
        <dbReference type="Proteomes" id="UP001147746"/>
    </source>
</evidence>
<dbReference type="AlphaFoldDB" id="A0A9W9U004"/>
<proteinExistence type="predicted"/>
<gene>
    <name evidence="2" type="ORF">N7476_009560</name>
</gene>
<feature type="compositionally biased region" description="Polar residues" evidence="1">
    <location>
        <begin position="448"/>
        <end position="458"/>
    </location>
</feature>
<reference evidence="2" key="1">
    <citation type="submission" date="2022-12" db="EMBL/GenBank/DDBJ databases">
        <authorList>
            <person name="Petersen C."/>
        </authorList>
    </citation>
    <scope>NUCLEOTIDE SEQUENCE</scope>
    <source>
        <strain evidence="2">IBT 21472</strain>
    </source>
</reference>
<protein>
    <submittedName>
        <fullName evidence="2">Uncharacterized protein</fullName>
    </submittedName>
</protein>